<keyword evidence="1" id="KW-0472">Membrane</keyword>
<keyword evidence="1" id="KW-1133">Transmembrane helix</keyword>
<feature type="transmembrane region" description="Helical" evidence="1">
    <location>
        <begin position="12"/>
        <end position="34"/>
    </location>
</feature>
<dbReference type="EMBL" id="JACSQP010000001">
    <property type="protein sequence ID" value="MBD7956307.1"/>
    <property type="molecule type" value="Genomic_DNA"/>
</dbReference>
<evidence type="ECO:0000313" key="3">
    <source>
        <dbReference type="Proteomes" id="UP000648352"/>
    </source>
</evidence>
<dbReference type="Proteomes" id="UP000648352">
    <property type="component" value="Unassembled WGS sequence"/>
</dbReference>
<name>A0ABR8RYJ1_9MICO</name>
<dbReference type="NCBIfam" id="NF041390">
    <property type="entry name" value="TadE_Rv3655c"/>
    <property type="match status" value="1"/>
</dbReference>
<keyword evidence="3" id="KW-1185">Reference proteome</keyword>
<accession>A0ABR8RYJ1</accession>
<dbReference type="RefSeq" id="WP_191717326.1">
    <property type="nucleotide sequence ID" value="NZ_JACSQP010000001.1"/>
</dbReference>
<dbReference type="InterPro" id="IPR049790">
    <property type="entry name" value="Rv3655c/TadE"/>
</dbReference>
<evidence type="ECO:0000256" key="1">
    <source>
        <dbReference type="SAM" id="Phobius"/>
    </source>
</evidence>
<gene>
    <name evidence="2" type="ORF">H9651_01485</name>
</gene>
<evidence type="ECO:0000313" key="2">
    <source>
        <dbReference type="EMBL" id="MBD7956307.1"/>
    </source>
</evidence>
<reference evidence="2 3" key="1">
    <citation type="submission" date="2020-08" db="EMBL/GenBank/DDBJ databases">
        <title>A Genomic Blueprint of the Chicken Gut Microbiome.</title>
        <authorList>
            <person name="Gilroy R."/>
            <person name="Ravi A."/>
            <person name="Getino M."/>
            <person name="Pursley I."/>
            <person name="Horton D.L."/>
            <person name="Alikhan N.-F."/>
            <person name="Baker D."/>
            <person name="Gharbi K."/>
            <person name="Hall N."/>
            <person name="Watson M."/>
            <person name="Adriaenssens E.M."/>
            <person name="Foster-Nyarko E."/>
            <person name="Jarju S."/>
            <person name="Secka A."/>
            <person name="Antonio M."/>
            <person name="Oren A."/>
            <person name="Chaudhuri R."/>
            <person name="La Ragione R.M."/>
            <person name="Hildebrand F."/>
            <person name="Pallen M.J."/>
        </authorList>
    </citation>
    <scope>NUCLEOTIDE SEQUENCE [LARGE SCALE GENOMIC DNA]</scope>
    <source>
        <strain evidence="2 3">Sa4CUA7</strain>
    </source>
</reference>
<protein>
    <submittedName>
        <fullName evidence="2">TadE family protein</fullName>
    </submittedName>
</protein>
<proteinExistence type="predicted"/>
<organism evidence="2 3">
    <name type="scientific">Microbacterium pullorum</name>
    <dbReference type="NCBI Taxonomy" id="2762236"/>
    <lineage>
        <taxon>Bacteria</taxon>
        <taxon>Bacillati</taxon>
        <taxon>Actinomycetota</taxon>
        <taxon>Actinomycetes</taxon>
        <taxon>Micrococcales</taxon>
        <taxon>Microbacteriaceae</taxon>
        <taxon>Microbacterium</taxon>
    </lineage>
</organism>
<sequence>MTRRRWGERGSVTAEFAVALPAVIVVFVLFAGALTASSRQVRLEHAAAQGARLAARGEDAGRVHDAVSRALDGARAVIGGDGDLVCVTASAPTGLLLPLEPLRAVSCAVGEAR</sequence>
<comment type="caution">
    <text evidence="2">The sequence shown here is derived from an EMBL/GenBank/DDBJ whole genome shotgun (WGS) entry which is preliminary data.</text>
</comment>
<keyword evidence="1" id="KW-0812">Transmembrane</keyword>